<feature type="compositionally biased region" description="Low complexity" evidence="7">
    <location>
        <begin position="416"/>
        <end position="425"/>
    </location>
</feature>
<dbReference type="SMART" id="SM00448">
    <property type="entry name" value="REC"/>
    <property type="match status" value="1"/>
</dbReference>
<feature type="compositionally biased region" description="Polar residues" evidence="7">
    <location>
        <begin position="1"/>
        <end position="15"/>
    </location>
</feature>
<reference evidence="10" key="1">
    <citation type="submission" date="2021-07" db="EMBL/GenBank/DDBJ databases">
        <authorList>
            <person name="Durling M."/>
        </authorList>
    </citation>
    <scope>NUCLEOTIDE SEQUENCE</scope>
</reference>
<evidence type="ECO:0000313" key="10">
    <source>
        <dbReference type="EMBL" id="CAG8981666.1"/>
    </source>
</evidence>
<dbReference type="InterPro" id="IPR029016">
    <property type="entry name" value="GAF-like_dom_sf"/>
</dbReference>
<feature type="compositionally biased region" description="Polar residues" evidence="7">
    <location>
        <begin position="457"/>
        <end position="474"/>
    </location>
</feature>
<dbReference type="InterPro" id="IPR001789">
    <property type="entry name" value="Sig_transdc_resp-reg_receiver"/>
</dbReference>
<dbReference type="InterPro" id="IPR005467">
    <property type="entry name" value="His_kinase_dom"/>
</dbReference>
<feature type="compositionally biased region" description="Polar residues" evidence="7">
    <location>
        <begin position="381"/>
        <end position="412"/>
    </location>
</feature>
<dbReference type="SUPFAM" id="SSF55874">
    <property type="entry name" value="ATPase domain of HSP90 chaperone/DNA topoisomerase II/histidine kinase"/>
    <property type="match status" value="1"/>
</dbReference>
<dbReference type="SUPFAM" id="SSF47384">
    <property type="entry name" value="Homodimeric domain of signal transducing histidine kinase"/>
    <property type="match status" value="1"/>
</dbReference>
<dbReference type="Gene3D" id="3.30.450.40">
    <property type="match status" value="1"/>
</dbReference>
<dbReference type="Proteomes" id="UP000701801">
    <property type="component" value="Unassembled WGS sequence"/>
</dbReference>
<dbReference type="Pfam" id="PF00072">
    <property type="entry name" value="Response_reg"/>
    <property type="match status" value="1"/>
</dbReference>
<dbReference type="SUPFAM" id="SSF55781">
    <property type="entry name" value="GAF domain-like"/>
    <property type="match status" value="1"/>
</dbReference>
<dbReference type="PANTHER" id="PTHR43047">
    <property type="entry name" value="TWO-COMPONENT HISTIDINE PROTEIN KINASE"/>
    <property type="match status" value="1"/>
</dbReference>
<evidence type="ECO:0000256" key="2">
    <source>
        <dbReference type="ARBA" id="ARBA00012438"/>
    </source>
</evidence>
<dbReference type="FunFam" id="1.10.287.130:FF:000023">
    <property type="entry name" value="Sensor histidine kinase/response regulator, putative"/>
    <property type="match status" value="1"/>
</dbReference>
<dbReference type="Pfam" id="PF01590">
    <property type="entry name" value="GAF"/>
    <property type="match status" value="1"/>
</dbReference>
<dbReference type="EMBL" id="CAJVRM010000507">
    <property type="protein sequence ID" value="CAG8981666.1"/>
    <property type="molecule type" value="Genomic_DNA"/>
</dbReference>
<feature type="compositionally biased region" description="Basic and acidic residues" evidence="7">
    <location>
        <begin position="345"/>
        <end position="379"/>
    </location>
</feature>
<feature type="domain" description="Histidine kinase" evidence="8">
    <location>
        <begin position="693"/>
        <end position="980"/>
    </location>
</feature>
<dbReference type="Gene3D" id="3.30.565.10">
    <property type="entry name" value="Histidine kinase-like ATPase, C-terminal domain"/>
    <property type="match status" value="1"/>
</dbReference>
<evidence type="ECO:0000256" key="3">
    <source>
        <dbReference type="ARBA" id="ARBA00022553"/>
    </source>
</evidence>
<dbReference type="EC" id="2.7.13.3" evidence="2"/>
<feature type="region of interest" description="Disordered" evidence="7">
    <location>
        <begin position="448"/>
        <end position="518"/>
    </location>
</feature>
<comment type="catalytic activity">
    <reaction evidence="1">
        <text>ATP + protein L-histidine = ADP + protein N-phospho-L-histidine.</text>
        <dbReference type="EC" id="2.7.13.3"/>
    </reaction>
</comment>
<keyword evidence="11" id="KW-1185">Reference proteome</keyword>
<dbReference type="InterPro" id="IPR036097">
    <property type="entry name" value="HisK_dim/P_sf"/>
</dbReference>
<proteinExistence type="predicted"/>
<comment type="caution">
    <text evidence="10">The sequence shown here is derived from an EMBL/GenBank/DDBJ whole genome shotgun (WGS) entry which is preliminary data.</text>
</comment>
<dbReference type="InterPro" id="IPR003018">
    <property type="entry name" value="GAF"/>
</dbReference>
<evidence type="ECO:0000259" key="8">
    <source>
        <dbReference type="PROSITE" id="PS50109"/>
    </source>
</evidence>
<protein>
    <recommendedName>
        <fullName evidence="2">histidine kinase</fullName>
        <ecNumber evidence="2">2.7.13.3</ecNumber>
    </recommendedName>
</protein>
<evidence type="ECO:0000256" key="1">
    <source>
        <dbReference type="ARBA" id="ARBA00000085"/>
    </source>
</evidence>
<dbReference type="GO" id="GO:0009927">
    <property type="term" value="F:histidine phosphotransfer kinase activity"/>
    <property type="evidence" value="ECO:0007669"/>
    <property type="project" value="TreeGrafter"/>
</dbReference>
<dbReference type="FunFam" id="3.30.450.40:FF:000083">
    <property type="entry name" value="Sensor histidine kinase/response regulator, putative (AFU_orthologue AFUA_4G00660)"/>
    <property type="match status" value="1"/>
</dbReference>
<dbReference type="InterPro" id="IPR003594">
    <property type="entry name" value="HATPase_dom"/>
</dbReference>
<evidence type="ECO:0000256" key="7">
    <source>
        <dbReference type="SAM" id="MobiDB-lite"/>
    </source>
</evidence>
<feature type="region of interest" description="Disordered" evidence="7">
    <location>
        <begin position="1"/>
        <end position="42"/>
    </location>
</feature>
<evidence type="ECO:0000313" key="11">
    <source>
        <dbReference type="Proteomes" id="UP000701801"/>
    </source>
</evidence>
<dbReference type="PRINTS" id="PR00344">
    <property type="entry name" value="BCTRLSENSOR"/>
</dbReference>
<keyword evidence="3 6" id="KW-0597">Phosphoprotein</keyword>
<dbReference type="PROSITE" id="PS50109">
    <property type="entry name" value="HIS_KIN"/>
    <property type="match status" value="1"/>
</dbReference>
<feature type="compositionally biased region" description="Polar residues" evidence="7">
    <location>
        <begin position="82"/>
        <end position="101"/>
    </location>
</feature>
<evidence type="ECO:0000256" key="6">
    <source>
        <dbReference type="PROSITE-ProRule" id="PRU00169"/>
    </source>
</evidence>
<dbReference type="PROSITE" id="PS50110">
    <property type="entry name" value="RESPONSE_REGULATORY"/>
    <property type="match status" value="1"/>
</dbReference>
<feature type="modified residue" description="4-aspartylphosphate" evidence="6">
    <location>
        <position position="1300"/>
    </location>
</feature>
<feature type="region of interest" description="Disordered" evidence="7">
    <location>
        <begin position="75"/>
        <end position="101"/>
    </location>
</feature>
<sequence>MPFVGQQTPDSSRICTQRRTHTPPPPHPSLLTATSSPKRAAGTQMAPMEATLFQSQPEGISDNARARELYKYFRPPEPNLASIPTQETAKGKTIQSDVTSTKVSSPDSALTAFCQLLAWRTNAQRAMIGLIDADTQYFVAESTRTLDLVDGAKHAPGDDLWMGCSSVSKGGKLCERTIAVDHTESVGDYPAFIVNDLQKDARFNQLPFVMGAPYLRFYAGVPLITKRGIAIGSLFIVDDYARNGLSSDDVHFMGAMARTVMSHLEMAREVEEHRRGMKMSRGLASFVQGRSEVLESDLEPGEALGEGEGTRIAGKFEREAGTNRTKSKASHRSSVDSTVSSAQGLERKEREYSANLAKTEEALLHENYPKPEVTVRRPEISSGSHGESHTSLGTATTDAFSPLSRSDTSPADTLSEESSQRQLSSRAANLIRETFEVDGGCIFYDAQAGFAPDPPQSRLNQIAQDESQTDSQVASGDELLYSNEPREPPPFNPPTTRSVLSDMSPSLTPRDATFSRSSNMSHKLADILGFSTPGASSIHGDLVPGLQSFRPLQEKALNSLLRRFPRGKLWTFDSEGEVSSSSEEDHRRSRKDPLRLNQELMQKKVRSAKPNSHAKFLTRHFPGVRQLLFVPLWDAGRSRWLSGCFVWSTEATRILSKESELSFLTGFGNSVMAEWSRIDTQIANQKKDDFIGSISHELRSPLHGILASAEFLSEEVKSTFELGMVETISSCGRTLLDTINHVLDFSKINHFERTWRKNHTPHTRPTRNALALKQSELPMINLYADVDVSVICEEVVEGVFAGHLFQSSTAANFDMVQDSSKRMPSPSKDDLQAPTRSTAPEVAVIFDVDLQNYQFTTQPGAFRRVVMNLLGNALKYTARGCVRIKLTSTPMEDFHDVETREIIPRAMLVLTVTDTGKGIAPEFLRSKLFTPFAQENSLSSGTGLGLSIVKSIVKILEGDITIESEVGRGTQVHVSLPLMRGALKTSDPVPDAPKSSMIHEPDDAIAKLKSLVVGQRVSLHGFESGTGDPLFQKMERLLQASIVNILQNWYGMQVVPLGQKASIIVSNEGDPATINKIVRSIVTTHRLRPSVVVLCSHLSKFDRATVEAEASIGHVTKPVGPLKLGRAIAQCLGGSLPATPGQVDVIVSPNSNDMSNLFEEMTLNPAAGEVLDNSRMAADSDNARKAIESPTPNAVADKASEFPFPISDSPGKAKSLPLGKKVLQTMGTKSVQSEDDTPTSSHKKKLPSFLLVDDNAINLKLLGTSIQKRNHLVIDKAMDGLAAVKAFQDRSEGYDIIFMDISMPLLDGFGATREIRALEESRKQKAEEENVSFTPALIIALTGLASSEDQSKAAKVGVDLFLTKPVSFRDVKKMLDNWEANR</sequence>
<keyword evidence="5" id="KW-0418">Kinase</keyword>
<evidence type="ECO:0000256" key="5">
    <source>
        <dbReference type="ARBA" id="ARBA00022777"/>
    </source>
</evidence>
<dbReference type="InterPro" id="IPR003661">
    <property type="entry name" value="HisK_dim/P_dom"/>
</dbReference>
<feature type="compositionally biased region" description="Basic and acidic residues" evidence="7">
    <location>
        <begin position="583"/>
        <end position="594"/>
    </location>
</feature>
<dbReference type="Pfam" id="PF02518">
    <property type="entry name" value="HATPase_c"/>
    <property type="match status" value="1"/>
</dbReference>
<dbReference type="Gene3D" id="3.40.50.2300">
    <property type="match status" value="1"/>
</dbReference>
<evidence type="ECO:0000256" key="4">
    <source>
        <dbReference type="ARBA" id="ARBA00022679"/>
    </source>
</evidence>
<feature type="domain" description="Response regulatory" evidence="9">
    <location>
        <begin position="1248"/>
        <end position="1379"/>
    </location>
</feature>
<dbReference type="CDD" id="cd17546">
    <property type="entry name" value="REC_hyHK_CKI1_RcsC-like"/>
    <property type="match status" value="1"/>
</dbReference>
<accession>A0A9N9M230</accession>
<organism evidence="10 11">
    <name type="scientific">Hymenoscyphus albidus</name>
    <dbReference type="NCBI Taxonomy" id="595503"/>
    <lineage>
        <taxon>Eukaryota</taxon>
        <taxon>Fungi</taxon>
        <taxon>Dikarya</taxon>
        <taxon>Ascomycota</taxon>
        <taxon>Pezizomycotina</taxon>
        <taxon>Leotiomycetes</taxon>
        <taxon>Helotiales</taxon>
        <taxon>Helotiaceae</taxon>
        <taxon>Hymenoscyphus</taxon>
    </lineage>
</organism>
<evidence type="ECO:0000259" key="9">
    <source>
        <dbReference type="PROSITE" id="PS50110"/>
    </source>
</evidence>
<name>A0A9N9M230_9HELO</name>
<feature type="region of interest" description="Disordered" evidence="7">
    <location>
        <begin position="296"/>
        <end position="425"/>
    </location>
</feature>
<dbReference type="GO" id="GO:0000155">
    <property type="term" value="F:phosphorelay sensor kinase activity"/>
    <property type="evidence" value="ECO:0007669"/>
    <property type="project" value="InterPro"/>
</dbReference>
<keyword evidence="4" id="KW-0808">Transferase</keyword>
<dbReference type="Pfam" id="PF00512">
    <property type="entry name" value="HisKA"/>
    <property type="match status" value="1"/>
</dbReference>
<gene>
    <name evidence="10" type="ORF">HYALB_00006537</name>
</gene>
<dbReference type="CDD" id="cd00082">
    <property type="entry name" value="HisKA"/>
    <property type="match status" value="1"/>
</dbReference>
<dbReference type="InterPro" id="IPR036890">
    <property type="entry name" value="HATPase_C_sf"/>
</dbReference>
<dbReference type="Gene3D" id="1.10.287.130">
    <property type="match status" value="1"/>
</dbReference>
<dbReference type="SMART" id="SM00388">
    <property type="entry name" value="HisKA"/>
    <property type="match status" value="1"/>
</dbReference>
<dbReference type="OrthoDB" id="303614at2759"/>
<dbReference type="InterPro" id="IPR004358">
    <property type="entry name" value="Sig_transdc_His_kin-like_C"/>
</dbReference>
<dbReference type="InterPro" id="IPR011006">
    <property type="entry name" value="CheY-like_superfamily"/>
</dbReference>
<dbReference type="PANTHER" id="PTHR43047:SF72">
    <property type="entry name" value="OSMOSENSING HISTIDINE PROTEIN KINASE SLN1"/>
    <property type="match status" value="1"/>
</dbReference>
<dbReference type="GO" id="GO:0005886">
    <property type="term" value="C:plasma membrane"/>
    <property type="evidence" value="ECO:0007669"/>
    <property type="project" value="TreeGrafter"/>
</dbReference>
<dbReference type="SMART" id="SM00387">
    <property type="entry name" value="HATPase_c"/>
    <property type="match status" value="1"/>
</dbReference>
<feature type="region of interest" description="Disordered" evidence="7">
    <location>
        <begin position="575"/>
        <end position="596"/>
    </location>
</feature>
<dbReference type="SUPFAM" id="SSF52172">
    <property type="entry name" value="CheY-like"/>
    <property type="match status" value="1"/>
</dbReference>